<comment type="caution">
    <text evidence="2">The sequence shown here is derived from an EMBL/GenBank/DDBJ whole genome shotgun (WGS) entry which is preliminary data.</text>
</comment>
<keyword evidence="1" id="KW-0812">Transmembrane</keyword>
<proteinExistence type="predicted"/>
<dbReference type="Proteomes" id="UP000326939">
    <property type="component" value="Chromosome 19"/>
</dbReference>
<evidence type="ECO:0000256" key="1">
    <source>
        <dbReference type="SAM" id="Phobius"/>
    </source>
</evidence>
<gene>
    <name evidence="2" type="ORF">DKX38_029681</name>
</gene>
<keyword evidence="1" id="KW-0472">Membrane</keyword>
<name>A0A5N5J5H2_9ROSI</name>
<keyword evidence="1" id="KW-1133">Transmembrane helix</keyword>
<organism evidence="2 3">
    <name type="scientific">Salix brachista</name>
    <dbReference type="NCBI Taxonomy" id="2182728"/>
    <lineage>
        <taxon>Eukaryota</taxon>
        <taxon>Viridiplantae</taxon>
        <taxon>Streptophyta</taxon>
        <taxon>Embryophyta</taxon>
        <taxon>Tracheophyta</taxon>
        <taxon>Spermatophyta</taxon>
        <taxon>Magnoliopsida</taxon>
        <taxon>eudicotyledons</taxon>
        <taxon>Gunneridae</taxon>
        <taxon>Pentapetalae</taxon>
        <taxon>rosids</taxon>
        <taxon>fabids</taxon>
        <taxon>Malpighiales</taxon>
        <taxon>Salicaceae</taxon>
        <taxon>Saliceae</taxon>
        <taxon>Salix</taxon>
    </lineage>
</organism>
<sequence>MTALCLLSTLSCQKHLNSPPKSLIRPHSAFLSLRRSSKPKQINVVGRSSAFGPKMLLTPGPGSDIKPLRTSLGFGDSISKKEKFSLAGGQEKETRFEILSAPKQSSFLQSQTFCELFPSVLIHCAAIISLIKLLRNVINSNNSGGRCSIGGRGGENSVKTESPTCTVSLDLHIRSASSGKISSSGYENNTEFSFRCVVSVFLFNHTILSSFLKLRAGFPSRILSNLIPWIFSVPTVCSGTDKIGGGGGGVGGCSAGDGNGGSIGAVETVLAPRAKPLDPLDFETSGFEEKIFFLATMRFCISYLIVFCFKFLFLVIPCSNLKSSFVKAKSNGNLDLIFDHNRRLCASVTFMTVYVVRKELGTVPFLGDCSLMHIYDVHFMEPSNSARMKPTISISAPPDASLV</sequence>
<evidence type="ECO:0000313" key="3">
    <source>
        <dbReference type="Proteomes" id="UP000326939"/>
    </source>
</evidence>
<dbReference type="AlphaFoldDB" id="A0A5N5J5H2"/>
<reference evidence="3" key="1">
    <citation type="journal article" date="2019" name="Gigascience">
        <title>De novo genome assembly of the endangered Acer yangbiense, a plant species with extremely small populations endemic to Yunnan Province, China.</title>
        <authorList>
            <person name="Yang J."/>
            <person name="Wariss H.M."/>
            <person name="Tao L."/>
            <person name="Zhang R."/>
            <person name="Yun Q."/>
            <person name="Hollingsworth P."/>
            <person name="Dao Z."/>
            <person name="Luo G."/>
            <person name="Guo H."/>
            <person name="Ma Y."/>
            <person name="Sun W."/>
        </authorList>
    </citation>
    <scope>NUCLEOTIDE SEQUENCE [LARGE SCALE GENOMIC DNA]</scope>
    <source>
        <strain evidence="3">cv. br00</strain>
    </source>
</reference>
<accession>A0A5N5J5H2</accession>
<feature type="transmembrane region" description="Helical" evidence="1">
    <location>
        <begin position="291"/>
        <end position="316"/>
    </location>
</feature>
<protein>
    <submittedName>
        <fullName evidence="2">Uncharacterized protein</fullName>
    </submittedName>
</protein>
<keyword evidence="3" id="KW-1185">Reference proteome</keyword>
<dbReference type="EMBL" id="VDCV01000019">
    <property type="protein sequence ID" value="KAB5512653.1"/>
    <property type="molecule type" value="Genomic_DNA"/>
</dbReference>
<evidence type="ECO:0000313" key="2">
    <source>
        <dbReference type="EMBL" id="KAB5512653.1"/>
    </source>
</evidence>